<comment type="caution">
    <text evidence="6">The sequence shown here is derived from an EMBL/GenBank/DDBJ whole genome shotgun (WGS) entry which is preliminary data.</text>
</comment>
<evidence type="ECO:0000313" key="6">
    <source>
        <dbReference type="EMBL" id="MBU2690100.1"/>
    </source>
</evidence>
<evidence type="ECO:0000313" key="7">
    <source>
        <dbReference type="Proteomes" id="UP000777784"/>
    </source>
</evidence>
<protein>
    <submittedName>
        <fullName evidence="6">Acetate--CoA ligase family protein</fullName>
    </submittedName>
</protein>
<dbReference type="Gene3D" id="3.30.470.20">
    <property type="entry name" value="ATP-grasp fold, B domain"/>
    <property type="match status" value="1"/>
</dbReference>
<dbReference type="GO" id="GO:0006104">
    <property type="term" value="P:succinyl-CoA metabolic process"/>
    <property type="evidence" value="ECO:0007669"/>
    <property type="project" value="TreeGrafter"/>
</dbReference>
<evidence type="ECO:0000256" key="1">
    <source>
        <dbReference type="ARBA" id="ARBA00022598"/>
    </source>
</evidence>
<dbReference type="AlphaFoldDB" id="A0A948W5K6"/>
<dbReference type="GO" id="GO:0005829">
    <property type="term" value="C:cytosol"/>
    <property type="evidence" value="ECO:0007669"/>
    <property type="project" value="TreeGrafter"/>
</dbReference>
<dbReference type="Gene3D" id="3.30.1490.20">
    <property type="entry name" value="ATP-grasp fold, A domain"/>
    <property type="match status" value="1"/>
</dbReference>
<dbReference type="GO" id="GO:0046872">
    <property type="term" value="F:metal ion binding"/>
    <property type="evidence" value="ECO:0007669"/>
    <property type="project" value="InterPro"/>
</dbReference>
<dbReference type="PANTHER" id="PTHR11815:SF10">
    <property type="entry name" value="SUCCINATE--COA LIGASE [GDP-FORMING] SUBUNIT BETA, MITOCHONDRIAL"/>
    <property type="match status" value="1"/>
</dbReference>
<dbReference type="PROSITE" id="PS50975">
    <property type="entry name" value="ATP_GRASP"/>
    <property type="match status" value="1"/>
</dbReference>
<keyword evidence="2 3" id="KW-0547">Nucleotide-binding</keyword>
<dbReference type="InterPro" id="IPR013650">
    <property type="entry name" value="ATP-grasp_succ-CoA_synth-type"/>
</dbReference>
<reference evidence="6" key="1">
    <citation type="submission" date="2021-05" db="EMBL/GenBank/DDBJ databases">
        <title>Energy efficiency and biological interactions define the core microbiome of deep oligotrophic groundwater.</title>
        <authorList>
            <person name="Mehrshad M."/>
            <person name="Lopez-Fernandez M."/>
            <person name="Bell E."/>
            <person name="Bernier-Latmani R."/>
            <person name="Bertilsson S."/>
            <person name="Dopson M."/>
        </authorList>
    </citation>
    <scope>NUCLEOTIDE SEQUENCE</scope>
    <source>
        <strain evidence="6">Modern_marine.mb.64</strain>
    </source>
</reference>
<name>A0A948W5K6_UNCEI</name>
<dbReference type="InterPro" id="IPR011761">
    <property type="entry name" value="ATP-grasp"/>
</dbReference>
<dbReference type="GO" id="GO:0006099">
    <property type="term" value="P:tricarboxylic acid cycle"/>
    <property type="evidence" value="ECO:0007669"/>
    <property type="project" value="TreeGrafter"/>
</dbReference>
<dbReference type="Pfam" id="PF08442">
    <property type="entry name" value="ATP-grasp_2"/>
    <property type="match status" value="1"/>
</dbReference>
<keyword evidence="3" id="KW-0067">ATP-binding</keyword>
<evidence type="ECO:0000256" key="2">
    <source>
        <dbReference type="ARBA" id="ARBA00022741"/>
    </source>
</evidence>
<evidence type="ECO:0000259" key="5">
    <source>
        <dbReference type="PROSITE" id="PS51379"/>
    </source>
</evidence>
<dbReference type="SUPFAM" id="SSF54862">
    <property type="entry name" value="4Fe-4S ferredoxins"/>
    <property type="match status" value="1"/>
</dbReference>
<dbReference type="GO" id="GO:0004775">
    <property type="term" value="F:succinate-CoA ligase (ADP-forming) activity"/>
    <property type="evidence" value="ECO:0007669"/>
    <property type="project" value="TreeGrafter"/>
</dbReference>
<dbReference type="EMBL" id="JAHJDP010000023">
    <property type="protein sequence ID" value="MBU2690100.1"/>
    <property type="molecule type" value="Genomic_DNA"/>
</dbReference>
<dbReference type="SUPFAM" id="SSF56059">
    <property type="entry name" value="Glutathione synthetase ATP-binding domain-like"/>
    <property type="match status" value="1"/>
</dbReference>
<feature type="domain" description="ATP-grasp" evidence="4">
    <location>
        <begin position="10"/>
        <end position="220"/>
    </location>
</feature>
<feature type="domain" description="4Fe-4S ferredoxin-type" evidence="5">
    <location>
        <begin position="436"/>
        <end position="467"/>
    </location>
</feature>
<gene>
    <name evidence="6" type="ORF">KJ970_04170</name>
</gene>
<dbReference type="Gene3D" id="3.30.70.20">
    <property type="match status" value="1"/>
</dbReference>
<dbReference type="PANTHER" id="PTHR11815">
    <property type="entry name" value="SUCCINYL-COA SYNTHETASE BETA CHAIN"/>
    <property type="match status" value="1"/>
</dbReference>
<dbReference type="SUPFAM" id="SSF52210">
    <property type="entry name" value="Succinyl-CoA synthetase domains"/>
    <property type="match status" value="1"/>
</dbReference>
<dbReference type="GO" id="GO:0042709">
    <property type="term" value="C:succinate-CoA ligase complex"/>
    <property type="evidence" value="ECO:0007669"/>
    <property type="project" value="TreeGrafter"/>
</dbReference>
<dbReference type="InterPro" id="IPR016102">
    <property type="entry name" value="Succinyl-CoA_synth-like"/>
</dbReference>
<dbReference type="InterPro" id="IPR017896">
    <property type="entry name" value="4Fe4S_Fe-S-bd"/>
</dbReference>
<dbReference type="Gene3D" id="3.40.50.261">
    <property type="entry name" value="Succinyl-CoA synthetase domains"/>
    <property type="match status" value="1"/>
</dbReference>
<keyword evidence="1 6" id="KW-0436">Ligase</keyword>
<dbReference type="GO" id="GO:0005524">
    <property type="term" value="F:ATP binding"/>
    <property type="evidence" value="ECO:0007669"/>
    <property type="project" value="UniProtKB-UniRule"/>
</dbReference>
<organism evidence="6 7">
    <name type="scientific">Eiseniibacteriota bacterium</name>
    <dbReference type="NCBI Taxonomy" id="2212470"/>
    <lineage>
        <taxon>Bacteria</taxon>
        <taxon>Candidatus Eiseniibacteriota</taxon>
    </lineage>
</organism>
<sequence>MARIIEAKGKEILQKAGLPTPKGRVATTPAEARSIAAEIGGECVLKAQILVTGRAAKGLIRFAKDVASAEKEARDLLGRVESNQTVVQVLVEEKVDVAKEYFAAVLVDDRLRAPRILFSSRGGSGIEEIAKKYPESVIDAPIDILTGLQAFEARDLVRKVGISGRTLLKLGDFLPNLYKAFRQVEARTIEVNPILETTDGRLIAGDCHLTVDDYAVFRHPELGITMARELDHTPTPLEMAAYRCEQEDYRGTFYFFQMAQGFKAGEGYVGFHGAGGGGSMMSMDALQKFNFKPANFCDTSGNPPASKVYRAAKVILQQKEIDGYFASGSGVASQEQFQSARGMIKAFRELNLSVPAVIRLGGNAEEIAIDILHKYGKDLPAPVEAYGKDDSAVFCAERLRDLVDNWKKPKAGAAPVTRIGNQEAPDKPYKFATMTGSLTIDHAKCVHCTNQVCIPACPTQILALNDNKAPVLAVTEEVAKKGRCTECLACELACWDEAENAIHIDLPIPGLEETSA</sequence>
<dbReference type="PROSITE" id="PS51379">
    <property type="entry name" value="4FE4S_FER_2"/>
    <property type="match status" value="1"/>
</dbReference>
<dbReference type="Proteomes" id="UP000777784">
    <property type="component" value="Unassembled WGS sequence"/>
</dbReference>
<proteinExistence type="predicted"/>
<evidence type="ECO:0000256" key="3">
    <source>
        <dbReference type="PROSITE-ProRule" id="PRU00409"/>
    </source>
</evidence>
<evidence type="ECO:0000259" key="4">
    <source>
        <dbReference type="PROSITE" id="PS50975"/>
    </source>
</evidence>
<dbReference type="InterPro" id="IPR013815">
    <property type="entry name" value="ATP_grasp_subdomain_1"/>
</dbReference>
<accession>A0A948W5K6</accession>